<dbReference type="Proteomes" id="UP000299102">
    <property type="component" value="Unassembled WGS sequence"/>
</dbReference>
<name>A0A4C1YAH3_EUMVA</name>
<evidence type="ECO:0000313" key="1">
    <source>
        <dbReference type="EMBL" id="GBP71892.1"/>
    </source>
</evidence>
<sequence>MEPRTDFKKGGGSVFVCYTPEVALITTKSGSDEEIPGKSRDTLKYYRPLCSPYAPLNYRHHIANSLTAVARRPLRTAARDLLDLPSALRASPQKRELPDGPINTIPIRDPGSAPPHHLASINLTLLQRLTRPHSPFHRATLVPGESNRPDSCRCPVTSYAETILLRNRPPDKSRAVGTPACCPTASEGLIT</sequence>
<reference evidence="1 2" key="1">
    <citation type="journal article" date="2019" name="Commun. Biol.">
        <title>The bagworm genome reveals a unique fibroin gene that provides high tensile strength.</title>
        <authorList>
            <person name="Kono N."/>
            <person name="Nakamura H."/>
            <person name="Ohtoshi R."/>
            <person name="Tomita M."/>
            <person name="Numata K."/>
            <person name="Arakawa K."/>
        </authorList>
    </citation>
    <scope>NUCLEOTIDE SEQUENCE [LARGE SCALE GENOMIC DNA]</scope>
</reference>
<keyword evidence="2" id="KW-1185">Reference proteome</keyword>
<gene>
    <name evidence="1" type="ORF">EVAR_56049_1</name>
</gene>
<proteinExistence type="predicted"/>
<organism evidence="1 2">
    <name type="scientific">Eumeta variegata</name>
    <name type="common">Bagworm moth</name>
    <name type="synonym">Eumeta japonica</name>
    <dbReference type="NCBI Taxonomy" id="151549"/>
    <lineage>
        <taxon>Eukaryota</taxon>
        <taxon>Metazoa</taxon>
        <taxon>Ecdysozoa</taxon>
        <taxon>Arthropoda</taxon>
        <taxon>Hexapoda</taxon>
        <taxon>Insecta</taxon>
        <taxon>Pterygota</taxon>
        <taxon>Neoptera</taxon>
        <taxon>Endopterygota</taxon>
        <taxon>Lepidoptera</taxon>
        <taxon>Glossata</taxon>
        <taxon>Ditrysia</taxon>
        <taxon>Tineoidea</taxon>
        <taxon>Psychidae</taxon>
        <taxon>Oiketicinae</taxon>
        <taxon>Eumeta</taxon>
    </lineage>
</organism>
<protein>
    <submittedName>
        <fullName evidence="1">Uncharacterized protein</fullName>
    </submittedName>
</protein>
<dbReference type="EMBL" id="BGZK01001125">
    <property type="protein sequence ID" value="GBP71892.1"/>
    <property type="molecule type" value="Genomic_DNA"/>
</dbReference>
<accession>A0A4C1YAH3</accession>
<dbReference type="AlphaFoldDB" id="A0A4C1YAH3"/>
<evidence type="ECO:0000313" key="2">
    <source>
        <dbReference type="Proteomes" id="UP000299102"/>
    </source>
</evidence>
<comment type="caution">
    <text evidence="1">The sequence shown here is derived from an EMBL/GenBank/DDBJ whole genome shotgun (WGS) entry which is preliminary data.</text>
</comment>